<evidence type="ECO:0008006" key="3">
    <source>
        <dbReference type="Google" id="ProtNLM"/>
    </source>
</evidence>
<gene>
    <name evidence="1" type="ORF">GGQ61_002194</name>
</gene>
<dbReference type="EMBL" id="JACIDK010000002">
    <property type="protein sequence ID" value="MBB3891477.1"/>
    <property type="molecule type" value="Genomic_DNA"/>
</dbReference>
<keyword evidence="2" id="KW-1185">Reference proteome</keyword>
<accession>A0A840A2E1</accession>
<sequence>MALLRTWWRTLGGLMVVAFAMAFVAGSAIDAVACQDEGSPVGVAGDLHYVLVADDSEPDPIHSAVETCAHGHCHHLGLGFAQGQDVSARRSSEPHSWALARLHPDFDPSSLERPPRA</sequence>
<name>A0A840A2E1_9CAUL</name>
<reference evidence="1 2" key="1">
    <citation type="submission" date="2020-08" db="EMBL/GenBank/DDBJ databases">
        <title>Genomic Encyclopedia of Type Strains, Phase IV (KMG-IV): sequencing the most valuable type-strain genomes for metagenomic binning, comparative biology and taxonomic classification.</title>
        <authorList>
            <person name="Goeker M."/>
        </authorList>
    </citation>
    <scope>NUCLEOTIDE SEQUENCE [LARGE SCALE GENOMIC DNA]</scope>
    <source>
        <strain evidence="1 2">DSM 21793</strain>
    </source>
</reference>
<protein>
    <recommendedName>
        <fullName evidence="3">DUF2946 domain-containing protein</fullName>
    </recommendedName>
</protein>
<dbReference type="RefSeq" id="WP_183772342.1">
    <property type="nucleotide sequence ID" value="NZ_JACIDK010000002.1"/>
</dbReference>
<organism evidence="1 2">
    <name type="scientific">Phenylobacterium haematophilum</name>
    <dbReference type="NCBI Taxonomy" id="98513"/>
    <lineage>
        <taxon>Bacteria</taxon>
        <taxon>Pseudomonadati</taxon>
        <taxon>Pseudomonadota</taxon>
        <taxon>Alphaproteobacteria</taxon>
        <taxon>Caulobacterales</taxon>
        <taxon>Caulobacteraceae</taxon>
        <taxon>Phenylobacterium</taxon>
    </lineage>
</organism>
<proteinExistence type="predicted"/>
<evidence type="ECO:0000313" key="2">
    <source>
        <dbReference type="Proteomes" id="UP000530564"/>
    </source>
</evidence>
<evidence type="ECO:0000313" key="1">
    <source>
        <dbReference type="EMBL" id="MBB3891477.1"/>
    </source>
</evidence>
<dbReference type="AlphaFoldDB" id="A0A840A2E1"/>
<dbReference type="Proteomes" id="UP000530564">
    <property type="component" value="Unassembled WGS sequence"/>
</dbReference>
<comment type="caution">
    <text evidence="1">The sequence shown here is derived from an EMBL/GenBank/DDBJ whole genome shotgun (WGS) entry which is preliminary data.</text>
</comment>